<comment type="caution">
    <text evidence="3">The sequence shown here is derived from an EMBL/GenBank/DDBJ whole genome shotgun (WGS) entry which is preliminary data.</text>
</comment>
<organism evidence="3 4">
    <name type="scientific">Mycena albidolilacea</name>
    <dbReference type="NCBI Taxonomy" id="1033008"/>
    <lineage>
        <taxon>Eukaryota</taxon>
        <taxon>Fungi</taxon>
        <taxon>Dikarya</taxon>
        <taxon>Basidiomycota</taxon>
        <taxon>Agaricomycotina</taxon>
        <taxon>Agaricomycetes</taxon>
        <taxon>Agaricomycetidae</taxon>
        <taxon>Agaricales</taxon>
        <taxon>Marasmiineae</taxon>
        <taxon>Mycenaceae</taxon>
        <taxon>Mycena</taxon>
    </lineage>
</organism>
<protein>
    <submittedName>
        <fullName evidence="3">Uncharacterized protein</fullName>
    </submittedName>
</protein>
<feature type="region of interest" description="Disordered" evidence="1">
    <location>
        <begin position="114"/>
        <end position="134"/>
    </location>
</feature>
<evidence type="ECO:0000256" key="1">
    <source>
        <dbReference type="SAM" id="MobiDB-lite"/>
    </source>
</evidence>
<gene>
    <name evidence="3" type="ORF">DFH08DRAFT_986682</name>
</gene>
<evidence type="ECO:0000313" key="3">
    <source>
        <dbReference type="EMBL" id="KAJ7303071.1"/>
    </source>
</evidence>
<proteinExistence type="predicted"/>
<feature type="transmembrane region" description="Helical" evidence="2">
    <location>
        <begin position="23"/>
        <end position="43"/>
    </location>
</feature>
<sequence length="134" mass="14441">MAFLGGYSDWQCSLLSFTTNLSIMFSSCIFFCMALNVPLMVVYKISGQAMEKHYVAGTTLICLICNVPPYASGNLGHVLIPTKIGPSQSDLLVQQRGPGGSLSLARGHTDLLDDHNGSGGSRRIPNHYQVPHDA</sequence>
<dbReference type="AlphaFoldDB" id="A0AAD6Z1Y7"/>
<keyword evidence="2" id="KW-0812">Transmembrane</keyword>
<evidence type="ECO:0000256" key="2">
    <source>
        <dbReference type="SAM" id="Phobius"/>
    </source>
</evidence>
<dbReference type="Proteomes" id="UP001218218">
    <property type="component" value="Unassembled WGS sequence"/>
</dbReference>
<name>A0AAD6Z1Y7_9AGAR</name>
<evidence type="ECO:0000313" key="4">
    <source>
        <dbReference type="Proteomes" id="UP001218218"/>
    </source>
</evidence>
<dbReference type="EMBL" id="JARIHO010000108">
    <property type="protein sequence ID" value="KAJ7303071.1"/>
    <property type="molecule type" value="Genomic_DNA"/>
</dbReference>
<keyword evidence="2" id="KW-0472">Membrane</keyword>
<reference evidence="3" key="1">
    <citation type="submission" date="2023-03" db="EMBL/GenBank/DDBJ databases">
        <title>Massive genome expansion in bonnet fungi (Mycena s.s.) driven by repeated elements and novel gene families across ecological guilds.</title>
        <authorList>
            <consortium name="Lawrence Berkeley National Laboratory"/>
            <person name="Harder C.B."/>
            <person name="Miyauchi S."/>
            <person name="Viragh M."/>
            <person name="Kuo A."/>
            <person name="Thoen E."/>
            <person name="Andreopoulos B."/>
            <person name="Lu D."/>
            <person name="Skrede I."/>
            <person name="Drula E."/>
            <person name="Henrissat B."/>
            <person name="Morin E."/>
            <person name="Kohler A."/>
            <person name="Barry K."/>
            <person name="LaButti K."/>
            <person name="Morin E."/>
            <person name="Salamov A."/>
            <person name="Lipzen A."/>
            <person name="Mereny Z."/>
            <person name="Hegedus B."/>
            <person name="Baldrian P."/>
            <person name="Stursova M."/>
            <person name="Weitz H."/>
            <person name="Taylor A."/>
            <person name="Grigoriev I.V."/>
            <person name="Nagy L.G."/>
            <person name="Martin F."/>
            <person name="Kauserud H."/>
        </authorList>
    </citation>
    <scope>NUCLEOTIDE SEQUENCE</scope>
    <source>
        <strain evidence="3">CBHHK002</strain>
    </source>
</reference>
<keyword evidence="4" id="KW-1185">Reference proteome</keyword>
<keyword evidence="2" id="KW-1133">Transmembrane helix</keyword>
<accession>A0AAD6Z1Y7</accession>